<organism evidence="1 2">
    <name type="scientific">Debaryomyces hansenii (strain ATCC 36239 / CBS 767 / BCRC 21394 / JCM 1990 / NBRC 0083 / IGC 2968)</name>
    <name type="common">Yeast</name>
    <name type="synonym">Torulaspora hansenii</name>
    <dbReference type="NCBI Taxonomy" id="284592"/>
    <lineage>
        <taxon>Eukaryota</taxon>
        <taxon>Fungi</taxon>
        <taxon>Dikarya</taxon>
        <taxon>Ascomycota</taxon>
        <taxon>Saccharomycotina</taxon>
        <taxon>Pichiomycetes</taxon>
        <taxon>Debaryomycetaceae</taxon>
        <taxon>Debaryomyces</taxon>
    </lineage>
</organism>
<dbReference type="RefSeq" id="XP_458949.2">
    <property type="nucleotide sequence ID" value="XM_458949.1"/>
</dbReference>
<proteinExistence type="predicted"/>
<keyword evidence="2" id="KW-1185">Reference proteome</keyword>
<dbReference type="VEuPathDB" id="FungiDB:DEHA2D11132g"/>
<protein>
    <submittedName>
        <fullName evidence="1">DEHA2D11132p</fullName>
    </submittedName>
</protein>
<dbReference type="AlphaFoldDB" id="Q6BS71"/>
<dbReference type="InParanoid" id="Q6BS71"/>
<dbReference type="HOGENOM" id="CLU_2867614_0_0_1"/>
<reference evidence="1 2" key="1">
    <citation type="journal article" date="2004" name="Nature">
        <title>Genome evolution in yeasts.</title>
        <authorList>
            <consortium name="Genolevures"/>
            <person name="Dujon B."/>
            <person name="Sherman D."/>
            <person name="Fischer G."/>
            <person name="Durrens P."/>
            <person name="Casaregola S."/>
            <person name="Lafontaine I."/>
            <person name="de Montigny J."/>
            <person name="Marck C."/>
            <person name="Neuveglise C."/>
            <person name="Talla E."/>
            <person name="Goffard N."/>
            <person name="Frangeul L."/>
            <person name="Aigle M."/>
            <person name="Anthouard V."/>
            <person name="Babour A."/>
            <person name="Barbe V."/>
            <person name="Barnay S."/>
            <person name="Blanchin S."/>
            <person name="Beckerich J.M."/>
            <person name="Beyne E."/>
            <person name="Bleykasten C."/>
            <person name="Boisrame A."/>
            <person name="Boyer J."/>
            <person name="Cattolico L."/>
            <person name="Confanioleri F."/>
            <person name="de Daruvar A."/>
            <person name="Despons L."/>
            <person name="Fabre E."/>
            <person name="Fairhead C."/>
            <person name="Ferry-Dumazet H."/>
            <person name="Groppi A."/>
            <person name="Hantraye F."/>
            <person name="Hennequin C."/>
            <person name="Jauniaux N."/>
            <person name="Joyet P."/>
            <person name="Kachouri R."/>
            <person name="Kerrest A."/>
            <person name="Koszul R."/>
            <person name="Lemaire M."/>
            <person name="Lesur I."/>
            <person name="Ma L."/>
            <person name="Muller H."/>
            <person name="Nicaud J.M."/>
            <person name="Nikolski M."/>
            <person name="Oztas S."/>
            <person name="Ozier-Kalogeropoulos O."/>
            <person name="Pellenz S."/>
            <person name="Potier S."/>
            <person name="Richard G.F."/>
            <person name="Straub M.L."/>
            <person name="Suleau A."/>
            <person name="Swennene D."/>
            <person name="Tekaia F."/>
            <person name="Wesolowski-Louvel M."/>
            <person name="Westhof E."/>
            <person name="Wirth B."/>
            <person name="Zeniou-Meyer M."/>
            <person name="Zivanovic I."/>
            <person name="Bolotin-Fukuhara M."/>
            <person name="Thierry A."/>
            <person name="Bouchier C."/>
            <person name="Caudron B."/>
            <person name="Scarpelli C."/>
            <person name="Gaillardin C."/>
            <person name="Weissenbach J."/>
            <person name="Wincker P."/>
            <person name="Souciet J.L."/>
        </authorList>
    </citation>
    <scope>NUCLEOTIDE SEQUENCE [LARGE SCALE GENOMIC DNA]</scope>
    <source>
        <strain evidence="2">ATCC 36239 / CBS 767 / BCRC 21394 / JCM 1990 / NBRC 0083 / IGC 2968</strain>
    </source>
</reference>
<dbReference type="Proteomes" id="UP000000599">
    <property type="component" value="Chromosome D"/>
</dbReference>
<gene>
    <name evidence="1" type="ordered locus">DEHA2D11132g</name>
</gene>
<accession>Q6BS71</accession>
<dbReference type="KEGG" id="dha:DEHA2D11132g"/>
<dbReference type="GeneID" id="2901023"/>
<evidence type="ECO:0000313" key="1">
    <source>
        <dbReference type="EMBL" id="CAG87110.2"/>
    </source>
</evidence>
<dbReference type="EMBL" id="CR382136">
    <property type="protein sequence ID" value="CAG87110.2"/>
    <property type="molecule type" value="Genomic_DNA"/>
</dbReference>
<evidence type="ECO:0000313" key="2">
    <source>
        <dbReference type="Proteomes" id="UP000000599"/>
    </source>
</evidence>
<sequence length="64" mass="7328">MYEDSNRLAIRGGSPMETYGKGKNSLKRKSSCVDNHWGLECMRESESQWLGRCSLFVVTAKRSR</sequence>
<name>Q6BS71_DEBHA</name>